<dbReference type="Proteomes" id="UP000477070">
    <property type="component" value="Unassembled WGS sequence"/>
</dbReference>
<reference evidence="3 4" key="1">
    <citation type="journal article" date="2014" name="Genome Announc.">
        <title>Draft genome sequences of eight enterohepatic helicobacter species isolated from both laboratory and wild rodents.</title>
        <authorList>
            <person name="Sheh A."/>
            <person name="Shen Z."/>
            <person name="Fox J.G."/>
        </authorList>
    </citation>
    <scope>NUCLEOTIDE SEQUENCE [LARGE SCALE GENOMIC DNA]</scope>
    <source>
        <strain evidence="3 4">MIT 97-6194</strain>
    </source>
</reference>
<dbReference type="Proteomes" id="UP000029714">
    <property type="component" value="Unassembled WGS sequence"/>
</dbReference>
<sequence length="130" mass="14321">MENGNNGLIICALVIAGLVVGAYLAFRKKTASANNTDGLSYEHKDSLSMKEVIEYFKEPKALQELEQNKDYIAVAIKSQTNDNKTKILLTIFDKGKNDIIDTPAAKGFIVNSLDSELLGHFGDKDMIILQ</sequence>
<keyword evidence="1" id="KW-0812">Transmembrane</keyword>
<reference evidence="2 5" key="4">
    <citation type="submission" date="2019-12" db="EMBL/GenBank/DDBJ databases">
        <title>Multi-Generational Helicobacter saguini Isolates.</title>
        <authorList>
            <person name="Mannion A."/>
            <person name="Shen Z."/>
            <person name="Fox J.G."/>
        </authorList>
    </citation>
    <scope>NUCLEOTIDE SEQUENCE [LARGE SCALE GENOMIC DNA]</scope>
    <source>
        <strain evidence="2">16-048</strain>
        <strain evidence="5">16-048 (F4)</strain>
    </source>
</reference>
<dbReference type="RefSeq" id="WP_052062533.1">
    <property type="nucleotide sequence ID" value="NZ_JRMP02000006.1"/>
</dbReference>
<keyword evidence="4" id="KW-1185">Reference proteome</keyword>
<keyword evidence="1" id="KW-0472">Membrane</keyword>
<name>A0A347W5A2_9HELI</name>
<evidence type="ECO:0000313" key="4">
    <source>
        <dbReference type="Proteomes" id="UP000029714"/>
    </source>
</evidence>
<dbReference type="AlphaFoldDB" id="A0A347W5A2"/>
<evidence type="ECO:0000313" key="2">
    <source>
        <dbReference type="EMBL" id="MWV70733.1"/>
    </source>
</evidence>
<keyword evidence="1" id="KW-1133">Transmembrane helix</keyword>
<protein>
    <submittedName>
        <fullName evidence="3">Uncharacterized protein</fullName>
    </submittedName>
</protein>
<dbReference type="EMBL" id="QBIU01000002">
    <property type="protein sequence ID" value="MWV70733.1"/>
    <property type="molecule type" value="Genomic_DNA"/>
</dbReference>
<comment type="caution">
    <text evidence="3">The sequence shown here is derived from an EMBL/GenBank/DDBJ whole genome shotgun (WGS) entry which is preliminary data.</text>
</comment>
<dbReference type="OrthoDB" id="5329423at2"/>
<accession>A0A347W5A2</accession>
<evidence type="ECO:0000256" key="1">
    <source>
        <dbReference type="SAM" id="Phobius"/>
    </source>
</evidence>
<dbReference type="EMBL" id="JRMP02000006">
    <property type="protein sequence ID" value="TLD94557.1"/>
    <property type="molecule type" value="Genomic_DNA"/>
</dbReference>
<gene>
    <name evidence="2" type="ORF">DCO61_12260</name>
    <name evidence="3" type="ORF">LS64_005165</name>
</gene>
<reference evidence="3 4" key="2">
    <citation type="journal article" date="2016" name="Infect. Immun.">
        <title>Helicobacter saguini, a Novel Helicobacter Isolated from Cotton-Top Tamarins with Ulcerative Colitis, Has Proinflammatory Properties and Induces Typhlocolitis and Dysplasia in Gnotobiotic IL-10-/- Mice.</title>
        <authorList>
            <person name="Shen Z."/>
            <person name="Mannion A."/>
            <person name="Whary M.T."/>
            <person name="Muthupalani S."/>
            <person name="Sheh A."/>
            <person name="Feng Y."/>
            <person name="Gong G."/>
            <person name="Vandamme P."/>
            <person name="Holcombe H.R."/>
            <person name="Paster B.J."/>
            <person name="Fox J.G."/>
        </authorList>
    </citation>
    <scope>NUCLEOTIDE SEQUENCE [LARGE SCALE GENOMIC DNA]</scope>
    <source>
        <strain evidence="3 4">MIT 97-6194</strain>
    </source>
</reference>
<organism evidence="3 4">
    <name type="scientific">Helicobacter saguini</name>
    <dbReference type="NCBI Taxonomy" id="1548018"/>
    <lineage>
        <taxon>Bacteria</taxon>
        <taxon>Pseudomonadati</taxon>
        <taxon>Campylobacterota</taxon>
        <taxon>Epsilonproteobacteria</taxon>
        <taxon>Campylobacterales</taxon>
        <taxon>Helicobacteraceae</taxon>
        <taxon>Helicobacter</taxon>
    </lineage>
</organism>
<proteinExistence type="predicted"/>
<evidence type="ECO:0000313" key="3">
    <source>
        <dbReference type="EMBL" id="TLD94557.1"/>
    </source>
</evidence>
<feature type="transmembrane region" description="Helical" evidence="1">
    <location>
        <begin position="6"/>
        <end position="26"/>
    </location>
</feature>
<reference evidence="3" key="3">
    <citation type="submission" date="2018-04" db="EMBL/GenBank/DDBJ databases">
        <authorList>
            <person name="Sheh A."/>
            <person name="Shen Z."/>
            <person name="Mannion A.J."/>
            <person name="Fox J.G."/>
        </authorList>
    </citation>
    <scope>NUCLEOTIDE SEQUENCE</scope>
    <source>
        <strain evidence="3">MIT 97-6194</strain>
    </source>
</reference>
<evidence type="ECO:0000313" key="5">
    <source>
        <dbReference type="Proteomes" id="UP000477070"/>
    </source>
</evidence>